<protein>
    <recommendedName>
        <fullName evidence="8">DUF3715 domain-containing protein</fullName>
    </recommendedName>
</protein>
<proteinExistence type="inferred from homology"/>
<evidence type="ECO:0000259" key="5">
    <source>
        <dbReference type="Pfam" id="PF24630"/>
    </source>
</evidence>
<feature type="compositionally biased region" description="Pro residues" evidence="2">
    <location>
        <begin position="1184"/>
        <end position="1202"/>
    </location>
</feature>
<dbReference type="Proteomes" id="UP001152622">
    <property type="component" value="Chromosome 2"/>
</dbReference>
<feature type="region of interest" description="Disordered" evidence="2">
    <location>
        <begin position="600"/>
        <end position="638"/>
    </location>
</feature>
<evidence type="ECO:0000313" key="6">
    <source>
        <dbReference type="EMBL" id="KAJ8375355.1"/>
    </source>
</evidence>
<dbReference type="GO" id="GO:0097355">
    <property type="term" value="P:protein localization to heterochromatin"/>
    <property type="evidence" value="ECO:0007669"/>
    <property type="project" value="TreeGrafter"/>
</dbReference>
<feature type="region of interest" description="Disordered" evidence="2">
    <location>
        <begin position="1297"/>
        <end position="1328"/>
    </location>
</feature>
<feature type="region of interest" description="Disordered" evidence="2">
    <location>
        <begin position="1264"/>
        <end position="1285"/>
    </location>
</feature>
<reference evidence="6" key="1">
    <citation type="journal article" date="2023" name="Science">
        <title>Genome structures resolve the early diversification of teleost fishes.</title>
        <authorList>
            <person name="Parey E."/>
            <person name="Louis A."/>
            <person name="Montfort J."/>
            <person name="Bouchez O."/>
            <person name="Roques C."/>
            <person name="Iampietro C."/>
            <person name="Lluch J."/>
            <person name="Castinel A."/>
            <person name="Donnadieu C."/>
            <person name="Desvignes T."/>
            <person name="Floi Bucao C."/>
            <person name="Jouanno E."/>
            <person name="Wen M."/>
            <person name="Mejri S."/>
            <person name="Dirks R."/>
            <person name="Jansen H."/>
            <person name="Henkel C."/>
            <person name="Chen W.J."/>
            <person name="Zahm M."/>
            <person name="Cabau C."/>
            <person name="Klopp C."/>
            <person name="Thompson A.W."/>
            <person name="Robinson-Rechavi M."/>
            <person name="Braasch I."/>
            <person name="Lecointre G."/>
            <person name="Bobe J."/>
            <person name="Postlethwait J.H."/>
            <person name="Berthelot C."/>
            <person name="Roest Crollius H."/>
            <person name="Guiguen Y."/>
        </authorList>
    </citation>
    <scope>NUCLEOTIDE SEQUENCE</scope>
    <source>
        <strain evidence="6">WJC10195</strain>
    </source>
</reference>
<dbReference type="GO" id="GO:0000792">
    <property type="term" value="C:heterochromatin"/>
    <property type="evidence" value="ECO:0007669"/>
    <property type="project" value="TreeGrafter"/>
</dbReference>
<comment type="similarity">
    <text evidence="1">Belongs to the TASOR family.</text>
</comment>
<dbReference type="InterPro" id="IPR056242">
    <property type="entry name" value="PIN_TASOR"/>
</dbReference>
<feature type="domain" description="TASOR pseudo-PARP" evidence="3">
    <location>
        <begin position="156"/>
        <end position="300"/>
    </location>
</feature>
<dbReference type="GO" id="GO:0005654">
    <property type="term" value="C:nucleoplasm"/>
    <property type="evidence" value="ECO:0007669"/>
    <property type="project" value="TreeGrafter"/>
</dbReference>
<dbReference type="PANTHER" id="PTHR16207">
    <property type="entry name" value="SET DOMAIN-CONTAINING PROTEIN"/>
    <property type="match status" value="1"/>
</dbReference>
<dbReference type="GO" id="GO:0045814">
    <property type="term" value="P:negative regulation of gene expression, epigenetic"/>
    <property type="evidence" value="ECO:0007669"/>
    <property type="project" value="InterPro"/>
</dbReference>
<accession>A0A9Q1G4Q2</accession>
<feature type="region of interest" description="Disordered" evidence="2">
    <location>
        <begin position="659"/>
        <end position="757"/>
    </location>
</feature>
<dbReference type="InterPro" id="IPR056243">
    <property type="entry name" value="TASOR_ab_dom"/>
</dbReference>
<evidence type="ECO:0000256" key="1">
    <source>
        <dbReference type="ARBA" id="ARBA00008058"/>
    </source>
</evidence>
<evidence type="ECO:0000313" key="7">
    <source>
        <dbReference type="Proteomes" id="UP001152622"/>
    </source>
</evidence>
<feature type="domain" description="TASOR alpha/beta" evidence="4">
    <location>
        <begin position="931"/>
        <end position="1027"/>
    </location>
</feature>
<dbReference type="InterPro" id="IPR022188">
    <property type="entry name" value="TASOR_DUF3715"/>
</dbReference>
<feature type="region of interest" description="Disordered" evidence="2">
    <location>
        <begin position="1180"/>
        <end position="1214"/>
    </location>
</feature>
<dbReference type="PANTHER" id="PTHR16207:SF1">
    <property type="entry name" value="PROTEIN TASOR"/>
    <property type="match status" value="1"/>
</dbReference>
<evidence type="ECO:0000259" key="3">
    <source>
        <dbReference type="Pfam" id="PF12509"/>
    </source>
</evidence>
<dbReference type="Pfam" id="PF24630">
    <property type="entry name" value="PIN_TASOR"/>
    <property type="match status" value="1"/>
</dbReference>
<sequence length="1328" mass="147258">MAGVSGVKEKLTTELNRSSIGEVVAESCDILKPRSISEAAYQDGEEAEHGGLVTSEQEAAEWLKAGMWERSLSTSHSAQRQAEDVRLTNFHIPRKNKEQKALFQYFPGESREFEDIVRIVSTSYLESSSMGTFSYAKARLVHSELLEKSFCEKRRELKLEGRTERELQESYCFLLTNSAKLPDICGKGLHVGHSRLAMQGNPIFGVSVSRFSDLLQINPFDVGASGEIIIFKVIKGKVKNIFHKKAKGPLDPSPGFDCHLSKKASGVTSLLSYRAFEITQQYFYEYNFDSIRERPRHVCPYAVVSFLFKGRQAAPPPPKPATPIRSIGRSSVASGVRSRFAVWSGQLQNRVQLVSEVSLCSSCCAFLPVKLPEILEMHTAMHLDQVKQKIPSALLSLNTYGKNSEVMQSGLYCSLYEVESRGRGVLTDLMIALEREGMVLVKPLIDGGFLFLLSSAQMVHPEGRCGGWVWRLQALFIFQESRGVTRLSSAPLMERSLGSEVMRGLDSFLPALHYAQLKLRTCNPSNLAVGVERQACDYLYRHGRGKLRPFYLSEYQHNLDGLEKLYPAPRRVLNLDRRLKAYLGRPSTYALPLSHAQQMVKRLVRPPRRPRERSPERDVGGATEQEVGPQGCGLSQDEYDPTMMNKLLRIIKCKKNQGVEPEAQGVEPDAPGVEPEAQEVEPGKEEEEELTNEPGLKRKCEGESTETHSKCLRRNSESNTDMRVEGFHSPEDPDPSTAIPSRRRMARRPRSEGADGMVEAEADVGGASPCGLDCVLDEELGRFSVKMRDVLRGEGVWYRSERARSRSRTALHGRAFSDRVSQHASPAFVRHYVSKLWEGMIRVIGSQPAPPPCAAPPISPPAATPRGGVRETEAVYVIRADNLLDQLTTQRATPLGEGCPVLDSAPGPTPASFSLIGQMKALDAIRHLQDNVRFYIHPGAQPESHNQGKIKEYLKSLGKEECDPQMFLKRQPSGAERLLVVIENQDIATHLHKVPGLVLLKKQGTRVSFAGVDGPEDLRNCTYNELLVSGGFLVSDDFLLSPDFITHERLQELLTSLEGRSSPENIWCWKIHCKTKKKLKEIGRSNSEALLLFNLLCSYQKRRLVEFLPYHECDASSRPAPDLSCLIHLQAQNTQQRHAIFLTERRAEMFPGYSANGIVIASIDDVTNRFEILVGTCEKKAEPPISPPPPPPVDHFPPPTAPQVPATPCSSDPGRGLDFDALKSAISQFRAYRHVTGQLSDLELGVASTFDPYQSFLNPNSLWTPPSGDWGTLGRSSSTPSSSQAWGCGSVPSHFLFGHQGSDSPTCSPTPAPPPSSLGPAHLDKKGW</sequence>
<feature type="compositionally biased region" description="Pro residues" evidence="2">
    <location>
        <begin position="1308"/>
        <end position="1317"/>
    </location>
</feature>
<comment type="caution">
    <text evidence="6">The sequence shown here is derived from an EMBL/GenBank/DDBJ whole genome shotgun (WGS) entry which is preliminary data.</text>
</comment>
<evidence type="ECO:0000256" key="2">
    <source>
        <dbReference type="SAM" id="MobiDB-lite"/>
    </source>
</evidence>
<feature type="domain" description="TASOR PIN" evidence="5">
    <location>
        <begin position="1031"/>
        <end position="1171"/>
    </location>
</feature>
<dbReference type="EMBL" id="JAINUF010000002">
    <property type="protein sequence ID" value="KAJ8375355.1"/>
    <property type="molecule type" value="Genomic_DNA"/>
</dbReference>
<feature type="compositionally biased region" description="Basic and acidic residues" evidence="2">
    <location>
        <begin position="695"/>
        <end position="731"/>
    </location>
</feature>
<gene>
    <name evidence="6" type="ORF">SKAU_G00059350</name>
</gene>
<dbReference type="GO" id="GO:0003682">
    <property type="term" value="F:chromatin binding"/>
    <property type="evidence" value="ECO:0007669"/>
    <property type="project" value="TreeGrafter"/>
</dbReference>
<feature type="compositionally biased region" description="Acidic residues" evidence="2">
    <location>
        <begin position="676"/>
        <end position="691"/>
    </location>
</feature>
<name>A0A9Q1G4Q2_SYNKA</name>
<dbReference type="OrthoDB" id="5960959at2759"/>
<dbReference type="Pfam" id="PF12509">
    <property type="entry name" value="DUF3715"/>
    <property type="match status" value="1"/>
</dbReference>
<organism evidence="6 7">
    <name type="scientific">Synaphobranchus kaupii</name>
    <name type="common">Kaup's arrowtooth eel</name>
    <dbReference type="NCBI Taxonomy" id="118154"/>
    <lineage>
        <taxon>Eukaryota</taxon>
        <taxon>Metazoa</taxon>
        <taxon>Chordata</taxon>
        <taxon>Craniata</taxon>
        <taxon>Vertebrata</taxon>
        <taxon>Euteleostomi</taxon>
        <taxon>Actinopterygii</taxon>
        <taxon>Neopterygii</taxon>
        <taxon>Teleostei</taxon>
        <taxon>Anguilliformes</taxon>
        <taxon>Synaphobranchidae</taxon>
        <taxon>Synaphobranchus</taxon>
    </lineage>
</organism>
<evidence type="ECO:0008006" key="8">
    <source>
        <dbReference type="Google" id="ProtNLM"/>
    </source>
</evidence>
<dbReference type="InterPro" id="IPR046432">
    <property type="entry name" value="TASOR"/>
</dbReference>
<dbReference type="Pfam" id="PF23314">
    <property type="entry name" value="TASOR_alpha-beta"/>
    <property type="match status" value="1"/>
</dbReference>
<keyword evidence="7" id="KW-1185">Reference proteome</keyword>
<feature type="compositionally biased region" description="Basic residues" evidence="2">
    <location>
        <begin position="602"/>
        <end position="611"/>
    </location>
</feature>
<evidence type="ECO:0000259" key="4">
    <source>
        <dbReference type="Pfam" id="PF23314"/>
    </source>
</evidence>